<proteinExistence type="predicted"/>
<reference evidence="3" key="1">
    <citation type="submission" date="2015-08" db="EMBL/GenBank/DDBJ databases">
        <authorList>
            <person name="Varghese N."/>
        </authorList>
    </citation>
    <scope>NUCLEOTIDE SEQUENCE [LARGE SCALE GENOMIC DNA]</scope>
    <source>
        <strain evidence="3">DSM 18181</strain>
    </source>
</reference>
<accession>A0A0K6IAI2</accession>
<dbReference type="Proteomes" id="UP000183649">
    <property type="component" value="Unassembled WGS sequence"/>
</dbReference>
<protein>
    <submittedName>
        <fullName evidence="2">Uncharacterized protein conserved in bacteria (DUF2320)</fullName>
    </submittedName>
</protein>
<dbReference type="OrthoDB" id="9150669at2"/>
<evidence type="ECO:0000313" key="2">
    <source>
        <dbReference type="EMBL" id="CUB00111.1"/>
    </source>
</evidence>
<dbReference type="EMBL" id="CYHF01000011">
    <property type="protein sequence ID" value="CUB00111.1"/>
    <property type="molecule type" value="Genomic_DNA"/>
</dbReference>
<sequence length="414" mass="44575">MSRAHPLRPGSAGRPARGIGRIALLALLCSAPRAQAAEFPPKLAFDAPGIEPVVQLQRTCESNLFGLSSGVAARDLFGDTQLSDCWTSAQAGVRFDNAGAVGRLYGHALINRTRYSHYGALDFTGHDVSLTYNLDHAPHWSAYASASDYAAQQSLTILQSPLPDLVRRQVVTAGGARRVVGPWDLTADTAFIRIRNSATSQRPYDMDIDLLRLGPRYTSAAGNSIGYALTFLQGRYPNAATQTGNAPLADFHQVENGVQFNGSDDAYWQAAGSVGYLQYTAPSLPALDFSGVVANIDAKFAVTDKTALRLQLYRKLAAYNTATTNYQVITGAQLSASWSVDTAVRLALDFTRDQAVFPGSTRRDQIHGGGLTVAYTPRPGTQLALRLARSNRSSNVPDQSYANRSVSLSLQQAF</sequence>
<feature type="signal peptide" evidence="1">
    <location>
        <begin position="1"/>
        <end position="36"/>
    </location>
</feature>
<dbReference type="Pfam" id="PF10082">
    <property type="entry name" value="BBP2_2"/>
    <property type="match status" value="1"/>
</dbReference>
<name>A0A0K6IAI2_9BURK</name>
<dbReference type="AlphaFoldDB" id="A0A0K6IAI2"/>
<feature type="chain" id="PRO_5005505311" evidence="1">
    <location>
        <begin position="37"/>
        <end position="414"/>
    </location>
</feature>
<organism evidence="2 3">
    <name type="scientific">Thiomonas bhubaneswarensis</name>
    <dbReference type="NCBI Taxonomy" id="339866"/>
    <lineage>
        <taxon>Bacteria</taxon>
        <taxon>Pseudomonadati</taxon>
        <taxon>Pseudomonadota</taxon>
        <taxon>Betaproteobacteria</taxon>
        <taxon>Burkholderiales</taxon>
        <taxon>Thiomonas</taxon>
    </lineage>
</organism>
<dbReference type="STRING" id="339866.GCA_001418255_02779"/>
<evidence type="ECO:0000256" key="1">
    <source>
        <dbReference type="SAM" id="SignalP"/>
    </source>
</evidence>
<evidence type="ECO:0000313" key="3">
    <source>
        <dbReference type="Proteomes" id="UP000183649"/>
    </source>
</evidence>
<keyword evidence="3" id="KW-1185">Reference proteome</keyword>
<keyword evidence="1" id="KW-0732">Signal</keyword>
<gene>
    <name evidence="2" type="ORF">Ga0061069_11157</name>
</gene>
<dbReference type="RefSeq" id="WP_055451605.1">
    <property type="nucleotide sequence ID" value="NZ_CYHF01000011.1"/>
</dbReference>
<dbReference type="InterPro" id="IPR018759">
    <property type="entry name" value="BBP2_2"/>
</dbReference>